<protein>
    <submittedName>
        <fullName evidence="2">Uncharacterized protein</fullName>
    </submittedName>
</protein>
<organism evidence="2 3">
    <name type="scientific">Trichonephila clavipes</name>
    <name type="common">Golden silk orbweaver</name>
    <name type="synonym">Nephila clavipes</name>
    <dbReference type="NCBI Taxonomy" id="2585209"/>
    <lineage>
        <taxon>Eukaryota</taxon>
        <taxon>Metazoa</taxon>
        <taxon>Ecdysozoa</taxon>
        <taxon>Arthropoda</taxon>
        <taxon>Chelicerata</taxon>
        <taxon>Arachnida</taxon>
        <taxon>Araneae</taxon>
        <taxon>Araneomorphae</taxon>
        <taxon>Entelegynae</taxon>
        <taxon>Araneoidea</taxon>
        <taxon>Nephilidae</taxon>
        <taxon>Trichonephila</taxon>
    </lineage>
</organism>
<name>A0A8X6VXP9_TRICX</name>
<comment type="caution">
    <text evidence="2">The sequence shown here is derived from an EMBL/GenBank/DDBJ whole genome shotgun (WGS) entry which is preliminary data.</text>
</comment>
<accession>A0A8X6VXP9</accession>
<dbReference type="Proteomes" id="UP000887159">
    <property type="component" value="Unassembled WGS sequence"/>
</dbReference>
<feature type="compositionally biased region" description="Polar residues" evidence="1">
    <location>
        <begin position="13"/>
        <end position="46"/>
    </location>
</feature>
<sequence length="74" mass="8114">MRAIGDGPRSFEPRSNNGASPQLTPPLSISTTRQRATGNGQATQKSPGGHMRLSIAALHDRSRQRRLHDKSKMH</sequence>
<feature type="region of interest" description="Disordered" evidence="1">
    <location>
        <begin position="1"/>
        <end position="51"/>
    </location>
</feature>
<proteinExistence type="predicted"/>
<dbReference type="AlphaFoldDB" id="A0A8X6VXP9"/>
<reference evidence="2" key="1">
    <citation type="submission" date="2020-08" db="EMBL/GenBank/DDBJ databases">
        <title>Multicomponent nature underlies the extraordinary mechanical properties of spider dragline silk.</title>
        <authorList>
            <person name="Kono N."/>
            <person name="Nakamura H."/>
            <person name="Mori M."/>
            <person name="Yoshida Y."/>
            <person name="Ohtoshi R."/>
            <person name="Malay A.D."/>
            <person name="Moran D.A.P."/>
            <person name="Tomita M."/>
            <person name="Numata K."/>
            <person name="Arakawa K."/>
        </authorList>
    </citation>
    <scope>NUCLEOTIDE SEQUENCE</scope>
</reference>
<gene>
    <name evidence="2" type="ORF">TNCV_1013881</name>
</gene>
<evidence type="ECO:0000313" key="3">
    <source>
        <dbReference type="Proteomes" id="UP000887159"/>
    </source>
</evidence>
<keyword evidence="3" id="KW-1185">Reference proteome</keyword>
<dbReference type="EMBL" id="BMAU01021369">
    <property type="protein sequence ID" value="GFY24339.1"/>
    <property type="molecule type" value="Genomic_DNA"/>
</dbReference>
<evidence type="ECO:0000313" key="2">
    <source>
        <dbReference type="EMBL" id="GFY24339.1"/>
    </source>
</evidence>
<evidence type="ECO:0000256" key="1">
    <source>
        <dbReference type="SAM" id="MobiDB-lite"/>
    </source>
</evidence>